<comment type="caution">
    <text evidence="2">The sequence shown here is derived from an EMBL/GenBank/DDBJ whole genome shotgun (WGS) entry which is preliminary data.</text>
</comment>
<reference evidence="2 3" key="1">
    <citation type="submission" date="2019-06" db="EMBL/GenBank/DDBJ databases">
        <title>Genome Sequence of the Brown Rot Fungal Pathogen Monilinia laxa.</title>
        <authorList>
            <person name="De Miccolis Angelini R.M."/>
            <person name="Landi L."/>
            <person name="Abate D."/>
            <person name="Pollastro S."/>
            <person name="Romanazzi G."/>
            <person name="Faretra F."/>
        </authorList>
    </citation>
    <scope>NUCLEOTIDE SEQUENCE [LARGE SCALE GENOMIC DNA]</scope>
    <source>
        <strain evidence="2 3">Mlax316</strain>
    </source>
</reference>
<feature type="region of interest" description="Disordered" evidence="1">
    <location>
        <begin position="42"/>
        <end position="89"/>
    </location>
</feature>
<feature type="region of interest" description="Disordered" evidence="1">
    <location>
        <begin position="1"/>
        <end position="30"/>
    </location>
</feature>
<gene>
    <name evidence="2" type="ORF">EYC80_000690</name>
</gene>
<protein>
    <submittedName>
        <fullName evidence="2">Uncharacterized protein</fullName>
    </submittedName>
</protein>
<accession>A0A5N6KCM6</accession>
<evidence type="ECO:0000313" key="2">
    <source>
        <dbReference type="EMBL" id="KAB8300529.1"/>
    </source>
</evidence>
<evidence type="ECO:0000313" key="3">
    <source>
        <dbReference type="Proteomes" id="UP000326757"/>
    </source>
</evidence>
<feature type="compositionally biased region" description="Polar residues" evidence="1">
    <location>
        <begin position="61"/>
        <end position="70"/>
    </location>
</feature>
<keyword evidence="3" id="KW-1185">Reference proteome</keyword>
<sequence length="89" mass="9940">MHQHTKLQSIPQPAKQPTSQAANQPYTPYTDTQITNTLKFIANPTSDPKCKPKGRFEVSHSSHPYASRSISMAPFTSHRSGQYRRSVGV</sequence>
<dbReference type="AlphaFoldDB" id="A0A5N6KCM6"/>
<feature type="compositionally biased region" description="Basic and acidic residues" evidence="1">
    <location>
        <begin position="48"/>
        <end position="60"/>
    </location>
</feature>
<name>A0A5N6KCM6_MONLA</name>
<dbReference type="Proteomes" id="UP000326757">
    <property type="component" value="Unassembled WGS sequence"/>
</dbReference>
<evidence type="ECO:0000256" key="1">
    <source>
        <dbReference type="SAM" id="MobiDB-lite"/>
    </source>
</evidence>
<organism evidence="2 3">
    <name type="scientific">Monilinia laxa</name>
    <name type="common">Brown rot fungus</name>
    <name type="synonym">Sclerotinia laxa</name>
    <dbReference type="NCBI Taxonomy" id="61186"/>
    <lineage>
        <taxon>Eukaryota</taxon>
        <taxon>Fungi</taxon>
        <taxon>Dikarya</taxon>
        <taxon>Ascomycota</taxon>
        <taxon>Pezizomycotina</taxon>
        <taxon>Leotiomycetes</taxon>
        <taxon>Helotiales</taxon>
        <taxon>Sclerotiniaceae</taxon>
        <taxon>Monilinia</taxon>
    </lineage>
</organism>
<dbReference type="EMBL" id="VIGI01000005">
    <property type="protein sequence ID" value="KAB8300529.1"/>
    <property type="molecule type" value="Genomic_DNA"/>
</dbReference>
<proteinExistence type="predicted"/>